<evidence type="ECO:0000313" key="3">
    <source>
        <dbReference type="Proteomes" id="UP001159427"/>
    </source>
</evidence>
<reference evidence="2 3" key="1">
    <citation type="submission" date="2022-05" db="EMBL/GenBank/DDBJ databases">
        <authorList>
            <consortium name="Genoscope - CEA"/>
            <person name="William W."/>
        </authorList>
    </citation>
    <scope>NUCLEOTIDE SEQUENCE [LARGE SCALE GENOMIC DNA]</scope>
</reference>
<feature type="region of interest" description="Disordered" evidence="1">
    <location>
        <begin position="305"/>
        <end position="347"/>
    </location>
</feature>
<evidence type="ECO:0000313" key="2">
    <source>
        <dbReference type="EMBL" id="CAH3015429.1"/>
    </source>
</evidence>
<organism evidence="2 3">
    <name type="scientific">Porites evermanni</name>
    <dbReference type="NCBI Taxonomy" id="104178"/>
    <lineage>
        <taxon>Eukaryota</taxon>
        <taxon>Metazoa</taxon>
        <taxon>Cnidaria</taxon>
        <taxon>Anthozoa</taxon>
        <taxon>Hexacorallia</taxon>
        <taxon>Scleractinia</taxon>
        <taxon>Fungiina</taxon>
        <taxon>Poritidae</taxon>
        <taxon>Porites</taxon>
    </lineage>
</organism>
<gene>
    <name evidence="2" type="ORF">PEVE_00016504</name>
</gene>
<protein>
    <submittedName>
        <fullName evidence="2">Uncharacterized protein</fullName>
    </submittedName>
</protein>
<feature type="non-terminal residue" evidence="2">
    <location>
        <position position="389"/>
    </location>
</feature>
<dbReference type="Proteomes" id="UP001159427">
    <property type="component" value="Unassembled WGS sequence"/>
</dbReference>
<comment type="caution">
    <text evidence="2">The sequence shown here is derived from an EMBL/GenBank/DDBJ whole genome shotgun (WGS) entry which is preliminary data.</text>
</comment>
<proteinExistence type="predicted"/>
<dbReference type="EMBL" id="CALNXI010000023">
    <property type="protein sequence ID" value="CAH3015429.1"/>
    <property type="molecule type" value="Genomic_DNA"/>
</dbReference>
<evidence type="ECO:0000256" key="1">
    <source>
        <dbReference type="SAM" id="MobiDB-lite"/>
    </source>
</evidence>
<accession>A0ABN8LEB7</accession>
<name>A0ABN8LEB7_9CNID</name>
<sequence length="389" mass="44919">MTSTVSRKTEKEQLFLKLESILDLYKNFQDGAEEEDNLLILEALEDIRQILNQHNITRPLGRTEVKEIESVLKDLKSHVKAMAIDDLFDQVKDLKWRMDVIEKRWELENTLGLPKNYLYDGDDDEIYSRISAKRKEILGKSSFWLRSRPPRHMYKVRFDLGAPNPVRAGMGEENEVENMEDIPEDGGNIYDSNSTDQLLFNRINNLQSFLSERKTRLRAARRRSKLSSGLIASADLTIQNSRKCLQKAKDVRYGEIKGTIQKIKDSVPKEETTQGESGSRCEECHRITKERDKFWGLESDSEEEEFKNFNDHPPRRSMTKNSRTALDKKNIGGASMLRPKGIAGRGTWATPAYVPPWEVDKFESKRRSSMHTVATDWELEKARFGSKKG</sequence>
<keyword evidence="3" id="KW-1185">Reference proteome</keyword>